<dbReference type="EMBL" id="BJVR01000001">
    <property type="protein sequence ID" value="GEL48932.1"/>
    <property type="molecule type" value="Genomic_DNA"/>
</dbReference>
<accession>A0A511FI94</accession>
<sequence length="132" mass="14420">MNGGQGKRGIPKARKQRFYGGIWWCLFGVLLAPFGAQAGPKDTFVRVCQFSVGHLDFCQVPYSGMAVVKQSGSLRLCSITIGRVSVCQGPYTGRALVKTDLGFYEQCDITLGQIRFCHGPYTGKAVLQPEPQ</sequence>
<protein>
    <submittedName>
        <fullName evidence="1">Uncharacterized protein</fullName>
    </submittedName>
</protein>
<proteinExistence type="predicted"/>
<dbReference type="AlphaFoldDB" id="A0A511FI94"/>
<name>A0A511FI94_9PROT</name>
<dbReference type="Proteomes" id="UP000321800">
    <property type="component" value="Unassembled WGS sequence"/>
</dbReference>
<evidence type="ECO:0000313" key="1">
    <source>
        <dbReference type="EMBL" id="GEL48932.1"/>
    </source>
</evidence>
<reference evidence="1 2" key="1">
    <citation type="submission" date="2019-07" db="EMBL/GenBank/DDBJ databases">
        <title>Whole genome shotgun sequence of Acetobacter tropicalis NBRC 16470.</title>
        <authorList>
            <person name="Hosoyama A."/>
            <person name="Uohara A."/>
            <person name="Ohji S."/>
            <person name="Ichikawa N."/>
        </authorList>
    </citation>
    <scope>NUCLEOTIDE SEQUENCE [LARGE SCALE GENOMIC DNA]</scope>
    <source>
        <strain evidence="1 2">NBRC 16470</strain>
    </source>
</reference>
<comment type="caution">
    <text evidence="1">The sequence shown here is derived from an EMBL/GenBank/DDBJ whole genome shotgun (WGS) entry which is preliminary data.</text>
</comment>
<gene>
    <name evidence="1" type="ORF">ATR01nite_00070</name>
</gene>
<organism evidence="1 2">
    <name type="scientific">Acetobacter tropicalis</name>
    <dbReference type="NCBI Taxonomy" id="104102"/>
    <lineage>
        <taxon>Bacteria</taxon>
        <taxon>Pseudomonadati</taxon>
        <taxon>Pseudomonadota</taxon>
        <taxon>Alphaproteobacteria</taxon>
        <taxon>Acetobacterales</taxon>
        <taxon>Acetobacteraceae</taxon>
        <taxon>Acetobacter</taxon>
    </lineage>
</organism>
<evidence type="ECO:0000313" key="2">
    <source>
        <dbReference type="Proteomes" id="UP000321800"/>
    </source>
</evidence>